<reference evidence="4" key="1">
    <citation type="submission" date="2023-09" db="UniProtKB">
        <authorList>
            <consortium name="Ensembl"/>
        </authorList>
    </citation>
    <scope>IDENTIFICATION</scope>
</reference>
<dbReference type="Pfam" id="PF00501">
    <property type="entry name" value="AMP-binding"/>
    <property type="match status" value="1"/>
</dbReference>
<feature type="domain" description="Pyrrolo-quinoline quinone repeat" evidence="3">
    <location>
        <begin position="660"/>
        <end position="997"/>
    </location>
</feature>
<dbReference type="SUPFAM" id="SSF50998">
    <property type="entry name" value="Quinoprotein alcohol dehydrogenase-like"/>
    <property type="match status" value="1"/>
</dbReference>
<dbReference type="InterPro" id="IPR011047">
    <property type="entry name" value="Quinoprotein_ADH-like_sf"/>
</dbReference>
<dbReference type="InterPro" id="IPR042099">
    <property type="entry name" value="ANL_N_sf"/>
</dbReference>
<dbReference type="Gene3D" id="2.130.10.10">
    <property type="entry name" value="YVTN repeat-like/Quinoprotein amine dehydrogenase"/>
    <property type="match status" value="2"/>
</dbReference>
<dbReference type="PANTHER" id="PTHR44394:SF1">
    <property type="entry name" value="BETA-ALANINE-ACTIVATING ENZYME"/>
    <property type="match status" value="1"/>
</dbReference>
<dbReference type="Gene3D" id="3.40.50.12780">
    <property type="entry name" value="N-terminal domain of ligase-like"/>
    <property type="match status" value="1"/>
</dbReference>
<evidence type="ECO:0000259" key="3">
    <source>
        <dbReference type="Pfam" id="PF13570"/>
    </source>
</evidence>
<dbReference type="GO" id="GO:0006629">
    <property type="term" value="P:lipid metabolic process"/>
    <property type="evidence" value="ECO:0007669"/>
    <property type="project" value="UniProtKB-KW"/>
</dbReference>
<feature type="domain" description="AMP-dependent synthetase/ligase" evidence="2">
    <location>
        <begin position="13"/>
        <end position="390"/>
    </location>
</feature>
<dbReference type="InterPro" id="IPR000873">
    <property type="entry name" value="AMP-dep_synth/lig_dom"/>
</dbReference>
<dbReference type="InterPro" id="IPR052091">
    <property type="entry name" value="Beta-ala_Activ/Resist"/>
</dbReference>
<evidence type="ECO:0000256" key="1">
    <source>
        <dbReference type="ARBA" id="ARBA00023098"/>
    </source>
</evidence>
<sequence>MSARTLQELVSAAASLHADRLAVTHSVSGKPSASLTYRDLVQLADEFSRALQNNCSPRSGVIGLYCRDDLFVPVWILGILQSSAAYVPLDPESPGLLSARVMNQCGLKYCAVQTDLLQVEFYDSSVILRVFFLMQYQNTFVNSLLMNYRERGAGQTSSVNDLSGSAVEQDDAGRRELAYVLHTSGTTGFPKTVRVPHRCILPNILHLRSMRPDDVVFLASPLTFDPSVVDIFLALSSGAQLLIVPNVIKKMPKRLAELLFNDHKTTVLQVTPTLLLRFGHRILKQDVLSCGSSLRVLALGGEACPSPALLESWRHEDNKTKIYNIYGITEVSCWASCYRIPESYLTLQTSHSTVSSVPLGTPLMDTVVEVRDEHGCVVSEGEGQIFIGGEDRVCLLDDEDTVVPGTMRATGDWVNVKDGQLHYLGRRDRLIKRNGKRVNLDSLQQHAENLPSSVNRPLEESGGADGDLKKLILSQLSLLLPAHSVPDTLVLVPALCLTDTLNLAVDVTVDEKSKFLFSGGDSLKALHLCEDILTAVGVTSPELLEVVLDGTFSDIVNHVARARGILEHENSQSTPSQAKRRHVESTSQVLEKRVRKDWTAAESLQVEKQAVKVIRRGGEVIEMNIRYTEDDKTVQNKLLGERESCGEADLGLSLSWSSDTGRCVDASPVLLVQNRADHRSDLFKATVFIGSHSHRIQALDVATGNLMWERVLGDRIEASAAVSHCGTLVVIGCYDGCVYFLCTETGKTQWVFETGDAVKSCPAVDPLTGLVVVGSHDGYVYALNSEVQKCVWKCHCGGGAVFSSPRLHASRRQVYAASLGGRLLCLSIDSGDVLWSYCRDTPFFSSPNCFSEHVVIGSVDGHICCFSNTGKLLWQFLTKGPVFSSPCVTSDQKRLLCGSHDGCLYCLNCADGSLVWTFQTTGKVYSTPFVFDGSAVGRRGSLVGLASTDGTVWILDGKDGRMLASHTFPGELFSSPVVWEKSLLVGCRNDYVYCLRLSVKEET</sequence>
<accession>A0A3B4FW46</accession>
<keyword evidence="1" id="KW-0443">Lipid metabolism</keyword>
<dbReference type="PROSITE" id="PS00455">
    <property type="entry name" value="AMP_BINDING"/>
    <property type="match status" value="1"/>
</dbReference>
<organism evidence="4">
    <name type="scientific">Pundamilia nyererei</name>
    <dbReference type="NCBI Taxonomy" id="303518"/>
    <lineage>
        <taxon>Eukaryota</taxon>
        <taxon>Metazoa</taxon>
        <taxon>Chordata</taxon>
        <taxon>Craniata</taxon>
        <taxon>Vertebrata</taxon>
        <taxon>Euteleostomi</taxon>
        <taxon>Actinopterygii</taxon>
        <taxon>Neopterygii</taxon>
        <taxon>Teleostei</taxon>
        <taxon>Neoteleostei</taxon>
        <taxon>Acanthomorphata</taxon>
        <taxon>Ovalentaria</taxon>
        <taxon>Cichlomorphae</taxon>
        <taxon>Cichliformes</taxon>
        <taxon>Cichlidae</taxon>
        <taxon>African cichlids</taxon>
        <taxon>Pseudocrenilabrinae</taxon>
        <taxon>Haplochromini</taxon>
        <taxon>Pundamilia</taxon>
    </lineage>
</organism>
<gene>
    <name evidence="4" type="primary">AASDH</name>
</gene>
<dbReference type="AlphaFoldDB" id="A0A3B4FW46"/>
<dbReference type="GeneTree" id="ENSGT00440000033811"/>
<dbReference type="SMART" id="SM00564">
    <property type="entry name" value="PQQ"/>
    <property type="match status" value="7"/>
</dbReference>
<dbReference type="SUPFAM" id="SSF56801">
    <property type="entry name" value="Acetyl-CoA synthetase-like"/>
    <property type="match status" value="1"/>
</dbReference>
<dbReference type="GO" id="GO:0043041">
    <property type="term" value="P:amino acid activation for nonribosomal peptide biosynthetic process"/>
    <property type="evidence" value="ECO:0007669"/>
    <property type="project" value="TreeGrafter"/>
</dbReference>
<dbReference type="InterPro" id="IPR020845">
    <property type="entry name" value="AMP-binding_CS"/>
</dbReference>
<dbReference type="Ensembl" id="ENSPNYT00000014176.1">
    <property type="protein sequence ID" value="ENSPNYP00000013828.1"/>
    <property type="gene ID" value="ENSPNYG00000010404.1"/>
</dbReference>
<dbReference type="PANTHER" id="PTHR44394">
    <property type="entry name" value="BETA-ALANINE-ACTIVATING ENZYME"/>
    <property type="match status" value="1"/>
</dbReference>
<protein>
    <submittedName>
        <fullName evidence="4">Aminoadipate-semialdehyde dehydrogenase</fullName>
    </submittedName>
</protein>
<dbReference type="InterPro" id="IPR018391">
    <property type="entry name" value="PQQ_b-propeller_rpt"/>
</dbReference>
<name>A0A3B4FW46_9CICH</name>
<dbReference type="InterPro" id="IPR015943">
    <property type="entry name" value="WD40/YVTN_repeat-like_dom_sf"/>
</dbReference>
<dbReference type="InterPro" id="IPR002372">
    <property type="entry name" value="PQQ_rpt_dom"/>
</dbReference>
<dbReference type="Pfam" id="PF13570">
    <property type="entry name" value="Beta-prop_ACSF4"/>
    <property type="match status" value="1"/>
</dbReference>
<dbReference type="Gene3D" id="2.40.10.480">
    <property type="match status" value="1"/>
</dbReference>
<evidence type="ECO:0000259" key="2">
    <source>
        <dbReference type="Pfam" id="PF00501"/>
    </source>
</evidence>
<evidence type="ECO:0000313" key="4">
    <source>
        <dbReference type="Ensembl" id="ENSPNYP00000013828.1"/>
    </source>
</evidence>
<proteinExistence type="predicted"/>